<dbReference type="PROSITE" id="PS50902">
    <property type="entry name" value="FLAVODOXIN_LIKE"/>
    <property type="match status" value="1"/>
</dbReference>
<proteinExistence type="inferred from homology"/>
<dbReference type="PIRSF" id="PIRSF038996">
    <property type="entry name" value="FldA"/>
    <property type="match status" value="1"/>
</dbReference>
<evidence type="ECO:0000256" key="8">
    <source>
        <dbReference type="PIRNR" id="PIRNR038996"/>
    </source>
</evidence>
<evidence type="ECO:0000256" key="2">
    <source>
        <dbReference type="ARBA" id="ARBA00005267"/>
    </source>
</evidence>
<dbReference type="InterPro" id="IPR001094">
    <property type="entry name" value="Flavdoxin-like"/>
</dbReference>
<comment type="caution">
    <text evidence="10">The sequence shown here is derived from an EMBL/GenBank/DDBJ whole genome shotgun (WGS) entry which is preliminary data.</text>
</comment>
<evidence type="ECO:0000256" key="3">
    <source>
        <dbReference type="ARBA" id="ARBA00022448"/>
    </source>
</evidence>
<dbReference type="PANTHER" id="PTHR42809">
    <property type="entry name" value="FLAVODOXIN 2"/>
    <property type="match status" value="1"/>
</dbReference>
<dbReference type="Gene3D" id="3.40.50.360">
    <property type="match status" value="1"/>
</dbReference>
<keyword evidence="3 8" id="KW-0813">Transport</keyword>
<evidence type="ECO:0000256" key="4">
    <source>
        <dbReference type="ARBA" id="ARBA00022630"/>
    </source>
</evidence>
<protein>
    <recommendedName>
        <fullName evidence="8">Flavodoxin</fullName>
    </recommendedName>
</protein>
<keyword evidence="6 8" id="KW-0249">Electron transport</keyword>
<keyword evidence="11" id="KW-1185">Reference proteome</keyword>
<dbReference type="InterPro" id="IPR050619">
    <property type="entry name" value="Flavodoxin"/>
</dbReference>
<accession>A0ABS2EY87</accession>
<dbReference type="InterPro" id="IPR010086">
    <property type="entry name" value="Flavodoxin_lc"/>
</dbReference>
<dbReference type="EMBL" id="JACJJW010000034">
    <property type="protein sequence ID" value="MBM6759274.1"/>
    <property type="molecule type" value="Genomic_DNA"/>
</dbReference>
<keyword evidence="7" id="KW-0535">Nitrogen fixation</keyword>
<evidence type="ECO:0000256" key="1">
    <source>
        <dbReference type="ARBA" id="ARBA00001917"/>
    </source>
</evidence>
<dbReference type="InterPro" id="IPR029039">
    <property type="entry name" value="Flavoprotein-like_sf"/>
</dbReference>
<dbReference type="PANTHER" id="PTHR42809:SF1">
    <property type="entry name" value="FLAVODOXIN 1"/>
    <property type="match status" value="1"/>
</dbReference>
<name>A0ABS2EY87_9BACE</name>
<keyword evidence="4 8" id="KW-0285">Flavoprotein</keyword>
<evidence type="ECO:0000313" key="11">
    <source>
        <dbReference type="Proteomes" id="UP000703295"/>
    </source>
</evidence>
<dbReference type="Pfam" id="PF00258">
    <property type="entry name" value="Flavodoxin_1"/>
    <property type="match status" value="1"/>
</dbReference>
<dbReference type="Proteomes" id="UP000703295">
    <property type="component" value="Unassembled WGS sequence"/>
</dbReference>
<gene>
    <name evidence="10" type="primary">fldA</name>
    <name evidence="10" type="ORF">H6A31_11400</name>
</gene>
<evidence type="ECO:0000256" key="5">
    <source>
        <dbReference type="ARBA" id="ARBA00022643"/>
    </source>
</evidence>
<sequence>MKKTGIFYGSTTGTTESVARLIADKLGVAPADVHEVSKVDVALVESYDALILGTSTWGDGELQDDWYDGLKVLQGAHLSGKVVALFGCGDSESYSDTFCDAMGLLYEGLKDSGCTFVGAVDDSDYTYSASVAAADGKFVGLALDDVNESDRTDDRVSAWAAQLQAELV</sequence>
<dbReference type="PRINTS" id="PR00369">
    <property type="entry name" value="FLAVODOXIN"/>
</dbReference>
<dbReference type="InterPro" id="IPR001226">
    <property type="entry name" value="Flavodoxin_CS"/>
</dbReference>
<keyword evidence="5 8" id="KW-0288">FMN</keyword>
<dbReference type="NCBIfam" id="NF006739">
    <property type="entry name" value="PRK09267.1-5"/>
    <property type="match status" value="1"/>
</dbReference>
<organism evidence="10 11">
    <name type="scientific">Bacteroides mediterraneensis</name>
    <dbReference type="NCBI Taxonomy" id="1841856"/>
    <lineage>
        <taxon>Bacteria</taxon>
        <taxon>Pseudomonadati</taxon>
        <taxon>Bacteroidota</taxon>
        <taxon>Bacteroidia</taxon>
        <taxon>Bacteroidales</taxon>
        <taxon>Bacteroidaceae</taxon>
        <taxon>Bacteroides</taxon>
    </lineage>
</organism>
<evidence type="ECO:0000256" key="6">
    <source>
        <dbReference type="ARBA" id="ARBA00022982"/>
    </source>
</evidence>
<evidence type="ECO:0000259" key="9">
    <source>
        <dbReference type="PROSITE" id="PS50902"/>
    </source>
</evidence>
<evidence type="ECO:0000256" key="7">
    <source>
        <dbReference type="ARBA" id="ARBA00023231"/>
    </source>
</evidence>
<dbReference type="NCBIfam" id="TIGR01752">
    <property type="entry name" value="flav_long"/>
    <property type="match status" value="1"/>
</dbReference>
<comment type="cofactor">
    <cofactor evidence="1 8">
        <name>FMN</name>
        <dbReference type="ChEBI" id="CHEBI:58210"/>
    </cofactor>
</comment>
<dbReference type="NCBIfam" id="NF006738">
    <property type="entry name" value="PRK09267.1-4"/>
    <property type="match status" value="1"/>
</dbReference>
<comment type="function">
    <text evidence="8">Low-potential electron donor to a number of redox enzymes.</text>
</comment>
<evidence type="ECO:0000313" key="10">
    <source>
        <dbReference type="EMBL" id="MBM6759274.1"/>
    </source>
</evidence>
<dbReference type="SUPFAM" id="SSF52218">
    <property type="entry name" value="Flavoproteins"/>
    <property type="match status" value="1"/>
</dbReference>
<feature type="domain" description="Flavodoxin-like" evidence="9">
    <location>
        <begin position="4"/>
        <end position="164"/>
    </location>
</feature>
<comment type="similarity">
    <text evidence="2 8">Belongs to the flavodoxin family.</text>
</comment>
<dbReference type="RefSeq" id="WP_204476464.1">
    <property type="nucleotide sequence ID" value="NZ_JACJJW010000034.1"/>
</dbReference>
<dbReference type="InterPro" id="IPR008254">
    <property type="entry name" value="Flavodoxin/NO_synth"/>
</dbReference>
<reference evidence="10 11" key="1">
    <citation type="journal article" date="2021" name="Sci. Rep.">
        <title>The distribution of antibiotic resistance genes in chicken gut microbiota commensals.</title>
        <authorList>
            <person name="Juricova H."/>
            <person name="Matiasovicova J."/>
            <person name="Kubasova T."/>
            <person name="Cejkova D."/>
            <person name="Rychlik I."/>
        </authorList>
    </citation>
    <scope>NUCLEOTIDE SEQUENCE [LARGE SCALE GENOMIC DNA]</scope>
    <source>
        <strain evidence="10 11">An801</strain>
    </source>
</reference>
<dbReference type="PROSITE" id="PS00201">
    <property type="entry name" value="FLAVODOXIN"/>
    <property type="match status" value="1"/>
</dbReference>